<reference evidence="2 3" key="1">
    <citation type="journal article" date="2014" name="Am. J. Bot.">
        <title>Genome assembly and annotation for red clover (Trifolium pratense; Fabaceae).</title>
        <authorList>
            <person name="Istvanek J."/>
            <person name="Jaros M."/>
            <person name="Krenek A."/>
            <person name="Repkova J."/>
        </authorList>
    </citation>
    <scope>NUCLEOTIDE SEQUENCE [LARGE SCALE GENOMIC DNA]</scope>
    <source>
        <strain evidence="3">cv. Tatra</strain>
        <tissue evidence="2">Young leaves</tissue>
    </source>
</reference>
<proteinExistence type="predicted"/>
<feature type="compositionally biased region" description="Polar residues" evidence="1">
    <location>
        <begin position="1"/>
        <end position="13"/>
    </location>
</feature>
<evidence type="ECO:0000313" key="3">
    <source>
        <dbReference type="Proteomes" id="UP000236291"/>
    </source>
</evidence>
<evidence type="ECO:0000313" key="2">
    <source>
        <dbReference type="EMBL" id="PNX63740.1"/>
    </source>
</evidence>
<feature type="compositionally biased region" description="Polar residues" evidence="1">
    <location>
        <begin position="90"/>
        <end position="103"/>
    </location>
</feature>
<name>A0A2K3KBS0_TRIPR</name>
<protein>
    <submittedName>
        <fullName evidence="2">Uncharacterized protein</fullName>
    </submittedName>
</protein>
<feature type="compositionally biased region" description="Polar residues" evidence="1">
    <location>
        <begin position="22"/>
        <end position="52"/>
    </location>
</feature>
<reference evidence="2 3" key="2">
    <citation type="journal article" date="2017" name="Front. Plant Sci.">
        <title>Gene Classification and Mining of Molecular Markers Useful in Red Clover (Trifolium pratense) Breeding.</title>
        <authorList>
            <person name="Istvanek J."/>
            <person name="Dluhosova J."/>
            <person name="Dluhos P."/>
            <person name="Patkova L."/>
            <person name="Nedelnik J."/>
            <person name="Repkova J."/>
        </authorList>
    </citation>
    <scope>NUCLEOTIDE SEQUENCE [LARGE SCALE GENOMIC DNA]</scope>
    <source>
        <strain evidence="3">cv. Tatra</strain>
        <tissue evidence="2">Young leaves</tissue>
    </source>
</reference>
<dbReference type="EMBL" id="ASHM01091282">
    <property type="protein sequence ID" value="PNX63740.1"/>
    <property type="molecule type" value="Genomic_DNA"/>
</dbReference>
<accession>A0A2K3KBS0</accession>
<feature type="region of interest" description="Disordered" evidence="1">
    <location>
        <begin position="1"/>
        <end position="52"/>
    </location>
</feature>
<comment type="caution">
    <text evidence="2">The sequence shown here is derived from an EMBL/GenBank/DDBJ whole genome shotgun (WGS) entry which is preliminary data.</text>
</comment>
<sequence length="178" mass="19346">MPTGSSPQNTETKAPSPKDKTTTPNQGNPQENPPISTTPIEENVLPVQQQKTVEPPLVQVKMNEPTDPIVGVADAAVHQAMEMDNEHSQQLEGAHSTTNNHRQPSAEGHGAFTMDTNEFFNSSADYAQTRDSFEGEGTSVSKPPHSIRLPTEVLQGLKNLAPEDALNKLLSEYTHTHC</sequence>
<dbReference type="Proteomes" id="UP000236291">
    <property type="component" value="Unassembled WGS sequence"/>
</dbReference>
<evidence type="ECO:0000256" key="1">
    <source>
        <dbReference type="SAM" id="MobiDB-lite"/>
    </source>
</evidence>
<organism evidence="2 3">
    <name type="scientific">Trifolium pratense</name>
    <name type="common">Red clover</name>
    <dbReference type="NCBI Taxonomy" id="57577"/>
    <lineage>
        <taxon>Eukaryota</taxon>
        <taxon>Viridiplantae</taxon>
        <taxon>Streptophyta</taxon>
        <taxon>Embryophyta</taxon>
        <taxon>Tracheophyta</taxon>
        <taxon>Spermatophyta</taxon>
        <taxon>Magnoliopsida</taxon>
        <taxon>eudicotyledons</taxon>
        <taxon>Gunneridae</taxon>
        <taxon>Pentapetalae</taxon>
        <taxon>rosids</taxon>
        <taxon>fabids</taxon>
        <taxon>Fabales</taxon>
        <taxon>Fabaceae</taxon>
        <taxon>Papilionoideae</taxon>
        <taxon>50 kb inversion clade</taxon>
        <taxon>NPAAA clade</taxon>
        <taxon>Hologalegina</taxon>
        <taxon>IRL clade</taxon>
        <taxon>Trifolieae</taxon>
        <taxon>Trifolium</taxon>
    </lineage>
</organism>
<feature type="region of interest" description="Disordered" evidence="1">
    <location>
        <begin position="83"/>
        <end position="113"/>
    </location>
</feature>
<gene>
    <name evidence="2" type="ORF">L195_g053657</name>
</gene>
<dbReference type="AlphaFoldDB" id="A0A2K3KBS0"/>